<dbReference type="GO" id="GO:0005524">
    <property type="term" value="F:ATP binding"/>
    <property type="evidence" value="ECO:0007669"/>
    <property type="project" value="UniProtKB-UniRule"/>
</dbReference>
<keyword evidence="12 14" id="KW-0175">Coiled coil</keyword>
<feature type="non-terminal residue" evidence="18">
    <location>
        <position position="1"/>
    </location>
</feature>
<dbReference type="Pfam" id="PF02185">
    <property type="entry name" value="HR1"/>
    <property type="match status" value="3"/>
</dbReference>
<evidence type="ECO:0000313" key="19">
    <source>
        <dbReference type="Proteomes" id="UP000018936"/>
    </source>
</evidence>
<reference evidence="18 19" key="1">
    <citation type="journal article" date="2013" name="Proc. Natl. Acad. Sci. U.S.A.">
        <title>The king cobra genome reveals dynamic gene evolution and adaptation in the snake venom system.</title>
        <authorList>
            <person name="Vonk F.J."/>
            <person name="Casewell N.R."/>
            <person name="Henkel C.V."/>
            <person name="Heimberg A.M."/>
            <person name="Jansen H.J."/>
            <person name="McCleary R.J."/>
            <person name="Kerkkamp H.M."/>
            <person name="Vos R.A."/>
            <person name="Guerreiro I."/>
            <person name="Calvete J.J."/>
            <person name="Wuster W."/>
            <person name="Woods A.E."/>
            <person name="Logan J.M."/>
            <person name="Harrison R.A."/>
            <person name="Castoe T.A."/>
            <person name="de Koning A.P."/>
            <person name="Pollock D.D."/>
            <person name="Yandell M."/>
            <person name="Calderon D."/>
            <person name="Renjifo C."/>
            <person name="Currier R.B."/>
            <person name="Salgado D."/>
            <person name="Pla D."/>
            <person name="Sanz L."/>
            <person name="Hyder A.S."/>
            <person name="Ribeiro J.M."/>
            <person name="Arntzen J.W."/>
            <person name="van den Thillart G.E."/>
            <person name="Boetzer M."/>
            <person name="Pirovano W."/>
            <person name="Dirks R.P."/>
            <person name="Spaink H.P."/>
            <person name="Duboule D."/>
            <person name="McGlinn E."/>
            <person name="Kini R.M."/>
            <person name="Richardson M.K."/>
        </authorList>
    </citation>
    <scope>NUCLEOTIDE SEQUENCE</scope>
    <source>
        <tissue evidence="18">Blood</tissue>
    </source>
</reference>
<comment type="catalytic activity">
    <reaction evidence="10">
        <text>L-threonyl-[protein] + ATP = O-phospho-L-threonyl-[protein] + ADP + H(+)</text>
        <dbReference type="Rhea" id="RHEA:46608"/>
        <dbReference type="Rhea" id="RHEA-COMP:11060"/>
        <dbReference type="Rhea" id="RHEA-COMP:11605"/>
        <dbReference type="ChEBI" id="CHEBI:15378"/>
        <dbReference type="ChEBI" id="CHEBI:30013"/>
        <dbReference type="ChEBI" id="CHEBI:30616"/>
        <dbReference type="ChEBI" id="CHEBI:61977"/>
        <dbReference type="ChEBI" id="CHEBI:456216"/>
        <dbReference type="EC" id="2.7.11.1"/>
    </reaction>
</comment>
<dbReference type="InterPro" id="IPR036274">
    <property type="entry name" value="HR1_rpt_sf"/>
</dbReference>
<feature type="coiled-coil region" evidence="14">
    <location>
        <begin position="53"/>
        <end position="110"/>
    </location>
</feature>
<evidence type="ECO:0000256" key="12">
    <source>
        <dbReference type="PROSITE-ProRule" id="PRU01207"/>
    </source>
</evidence>
<organism evidence="18 19">
    <name type="scientific">Ophiophagus hannah</name>
    <name type="common">King cobra</name>
    <name type="synonym">Naja hannah</name>
    <dbReference type="NCBI Taxonomy" id="8665"/>
    <lineage>
        <taxon>Eukaryota</taxon>
        <taxon>Metazoa</taxon>
        <taxon>Chordata</taxon>
        <taxon>Craniata</taxon>
        <taxon>Vertebrata</taxon>
        <taxon>Euteleostomi</taxon>
        <taxon>Lepidosauria</taxon>
        <taxon>Squamata</taxon>
        <taxon>Bifurcata</taxon>
        <taxon>Unidentata</taxon>
        <taxon>Episquamata</taxon>
        <taxon>Toxicofera</taxon>
        <taxon>Serpentes</taxon>
        <taxon>Colubroidea</taxon>
        <taxon>Elapidae</taxon>
        <taxon>Elapinae</taxon>
        <taxon>Ophiophagus</taxon>
    </lineage>
</organism>
<dbReference type="InterPro" id="IPR037784">
    <property type="entry name" value="C2_PKN"/>
</dbReference>
<keyword evidence="8 18" id="KW-0418">Kinase</keyword>
<keyword evidence="6" id="KW-0677">Repeat</keyword>
<dbReference type="GO" id="GO:0004674">
    <property type="term" value="F:protein serine/threonine kinase activity"/>
    <property type="evidence" value="ECO:0007669"/>
    <property type="project" value="UniProtKB-KW"/>
</dbReference>
<feature type="domain" description="REM-1" evidence="17">
    <location>
        <begin position="125"/>
        <end position="206"/>
    </location>
</feature>
<dbReference type="InterPro" id="IPR000008">
    <property type="entry name" value="C2_dom"/>
</dbReference>
<dbReference type="PANTHER" id="PTHR24356">
    <property type="entry name" value="SERINE/THREONINE-PROTEIN KINASE"/>
    <property type="match status" value="1"/>
</dbReference>
<evidence type="ECO:0000256" key="4">
    <source>
        <dbReference type="ARBA" id="ARBA00022527"/>
    </source>
</evidence>
<dbReference type="InterPro" id="IPR000719">
    <property type="entry name" value="Prot_kinase_dom"/>
</dbReference>
<sequence length="667" mass="76470">MSLRSVICPSSKYYEVRCTEGDVRNIIVPENVNIGQKLDYSDTMVQQNLDEVKDQIKREIRKELKIKEGAENLRKVTTDKKNLAYVDNILKKSNKKLEELHHKLQELNAHIVVAEPEDVTDCPRTPDTPNSDPRFPTNNRLIALKKQLNIELKVKQGAENMIQMYSNGPSKDRKLLATAQQMLQDSKTKIEVIRMQILQAVQTNELAFDNAKPVISPLELRMEELRHHFRIEYAVAEGAKNVMKLFGSGKVTDRKALSEAQARFNESSQKLDLLKYSLEQRLNELPKNHPKSSIIIEELSLVSSPTLSPRQSMISTQNQYSTLSKPAALTGTLEVRLMGCQDILENVPGRSKATSFTLPGWSPSEARSSFMSRTNEICAVLKLDNTVVDQTSWKPISNQSWDQKFTLELDRSRELEISVYWRDWRSLCAVKFLRLEDFLDNQRHGMCLYLEPQGTLFAEVTFFNPVIERRPKLQRQKKIFSKQQGKTFLRAPQMNINIATWGRLVRRAIPTVNHTGTFSPQASVPATVSVADAHISGLGSPTRIQQRFQFSLQDFRCCAVLGRGHFGKVLLAEYKNTNEMFAIKALKKGDIVARDEVDRFYAACVVLGLQYLHEHRIVYRSFFFQSPFPGDDEEEVFDSIVNDEVRYPRFLSTEAISIMRRYDTWGR</sequence>
<evidence type="ECO:0000256" key="10">
    <source>
        <dbReference type="ARBA" id="ARBA00047899"/>
    </source>
</evidence>
<dbReference type="SMART" id="SM00742">
    <property type="entry name" value="Hr1"/>
    <property type="match status" value="3"/>
</dbReference>
<dbReference type="SUPFAM" id="SSF49562">
    <property type="entry name" value="C2 domain (Calcium/lipid-binding domain, CaLB)"/>
    <property type="match status" value="1"/>
</dbReference>
<feature type="binding site" evidence="13">
    <location>
        <position position="584"/>
    </location>
    <ligand>
        <name>ATP</name>
        <dbReference type="ChEBI" id="CHEBI:30616"/>
    </ligand>
</feature>
<feature type="domain" description="Protein kinase" evidence="16">
    <location>
        <begin position="555"/>
        <end position="667"/>
    </location>
</feature>
<dbReference type="Proteomes" id="UP000018936">
    <property type="component" value="Unassembled WGS sequence"/>
</dbReference>
<name>V8PJL3_OPHHA</name>
<keyword evidence="19" id="KW-1185">Reference proteome</keyword>
<dbReference type="CDD" id="cd08687">
    <property type="entry name" value="C2_PKN-like"/>
    <property type="match status" value="1"/>
</dbReference>
<dbReference type="InterPro" id="IPR011072">
    <property type="entry name" value="HR1_rho-bd"/>
</dbReference>
<evidence type="ECO:0000256" key="13">
    <source>
        <dbReference type="PROSITE-ProRule" id="PRU10141"/>
    </source>
</evidence>
<dbReference type="PROSITE" id="PS00107">
    <property type="entry name" value="PROTEIN_KINASE_ATP"/>
    <property type="match status" value="1"/>
</dbReference>
<evidence type="ECO:0000256" key="7">
    <source>
        <dbReference type="ARBA" id="ARBA00022741"/>
    </source>
</evidence>
<comment type="caution">
    <text evidence="18">The sequence shown here is derived from an EMBL/GenBank/DDBJ whole genome shotgun (WGS) entry which is preliminary data.</text>
</comment>
<protein>
    <submittedName>
        <fullName evidence="18">Serine/threonine-protein kinase N2</fullName>
    </submittedName>
</protein>
<feature type="domain" description="REM-1" evidence="17">
    <location>
        <begin position="207"/>
        <end position="287"/>
    </location>
</feature>
<evidence type="ECO:0000256" key="14">
    <source>
        <dbReference type="SAM" id="Coils"/>
    </source>
</evidence>
<evidence type="ECO:0000256" key="6">
    <source>
        <dbReference type="ARBA" id="ARBA00022737"/>
    </source>
</evidence>
<comment type="catalytic activity">
    <reaction evidence="11">
        <text>L-seryl-[protein] + ATP = O-phospho-L-seryl-[protein] + ADP + H(+)</text>
        <dbReference type="Rhea" id="RHEA:17989"/>
        <dbReference type="Rhea" id="RHEA-COMP:9863"/>
        <dbReference type="Rhea" id="RHEA-COMP:11604"/>
        <dbReference type="ChEBI" id="CHEBI:15378"/>
        <dbReference type="ChEBI" id="CHEBI:29999"/>
        <dbReference type="ChEBI" id="CHEBI:30616"/>
        <dbReference type="ChEBI" id="CHEBI:83421"/>
        <dbReference type="ChEBI" id="CHEBI:456216"/>
        <dbReference type="EC" id="2.7.11.1"/>
    </reaction>
</comment>
<dbReference type="CDD" id="cd11622">
    <property type="entry name" value="HR1_PKN_1"/>
    <property type="match status" value="1"/>
</dbReference>
<evidence type="ECO:0000259" key="16">
    <source>
        <dbReference type="PROSITE" id="PS50011"/>
    </source>
</evidence>
<dbReference type="PANTHER" id="PTHR24356:SF322">
    <property type="entry name" value="SERINE_THREONINE-PROTEIN KINASE N2"/>
    <property type="match status" value="1"/>
</dbReference>
<dbReference type="SMART" id="SM00239">
    <property type="entry name" value="C2"/>
    <property type="match status" value="1"/>
</dbReference>
<dbReference type="GO" id="GO:0031267">
    <property type="term" value="F:small GTPase binding"/>
    <property type="evidence" value="ECO:0007669"/>
    <property type="project" value="InterPro"/>
</dbReference>
<comment type="similarity">
    <text evidence="3">Belongs to the protein kinase superfamily. AGC Ser/Thr protein kinase family. PKC subfamily.</text>
</comment>
<evidence type="ECO:0000256" key="11">
    <source>
        <dbReference type="ARBA" id="ARBA00048679"/>
    </source>
</evidence>
<evidence type="ECO:0000256" key="9">
    <source>
        <dbReference type="ARBA" id="ARBA00022840"/>
    </source>
</evidence>
<dbReference type="GO" id="GO:0035556">
    <property type="term" value="P:intracellular signal transduction"/>
    <property type="evidence" value="ECO:0007669"/>
    <property type="project" value="TreeGrafter"/>
</dbReference>
<dbReference type="PROSITE" id="PS50011">
    <property type="entry name" value="PROTEIN_KINASE_DOM"/>
    <property type="match status" value="1"/>
</dbReference>
<gene>
    <name evidence="18" type="primary">Pkn2</name>
    <name evidence="18" type="ORF">L345_00111</name>
</gene>
<dbReference type="EMBL" id="AZIM01000011">
    <property type="protein sequence ID" value="ETE74042.1"/>
    <property type="molecule type" value="Genomic_DNA"/>
</dbReference>
<dbReference type="FunFam" id="1.10.287.160:FF:000003">
    <property type="entry name" value="Putative serine/threonine-protein kinase N2"/>
    <property type="match status" value="1"/>
</dbReference>
<evidence type="ECO:0000259" key="15">
    <source>
        <dbReference type="PROSITE" id="PS50004"/>
    </source>
</evidence>
<evidence type="ECO:0000256" key="1">
    <source>
        <dbReference type="ARBA" id="ARBA00004214"/>
    </source>
</evidence>
<dbReference type="InterPro" id="IPR035892">
    <property type="entry name" value="C2_domain_sf"/>
</dbReference>
<proteinExistence type="inferred from homology"/>
<keyword evidence="5" id="KW-0808">Transferase</keyword>
<dbReference type="InterPro" id="IPR037313">
    <property type="entry name" value="PKN_HR1_1"/>
</dbReference>
<keyword evidence="7 13" id="KW-0547">Nucleotide-binding</keyword>
<evidence type="ECO:0000256" key="2">
    <source>
        <dbReference type="ARBA" id="ARBA00004626"/>
    </source>
</evidence>
<dbReference type="SUPFAM" id="SSF56112">
    <property type="entry name" value="Protein kinase-like (PK-like)"/>
    <property type="match status" value="1"/>
</dbReference>
<dbReference type="Gene3D" id="3.30.200.20">
    <property type="entry name" value="Phosphorylase Kinase, domain 1"/>
    <property type="match status" value="1"/>
</dbReference>
<evidence type="ECO:0000256" key="5">
    <source>
        <dbReference type="ARBA" id="ARBA00022679"/>
    </source>
</evidence>
<dbReference type="PROSITE" id="PS51860">
    <property type="entry name" value="REM_1"/>
    <property type="match status" value="3"/>
</dbReference>
<accession>V8PJL3</accession>
<dbReference type="SUPFAM" id="SSF46585">
    <property type="entry name" value="HR1 repeat"/>
    <property type="match status" value="3"/>
</dbReference>
<dbReference type="PROSITE" id="PS50004">
    <property type="entry name" value="C2"/>
    <property type="match status" value="1"/>
</dbReference>
<dbReference type="GO" id="GO:0030496">
    <property type="term" value="C:midbody"/>
    <property type="evidence" value="ECO:0007669"/>
    <property type="project" value="UniProtKB-SubCell"/>
</dbReference>
<dbReference type="Gene3D" id="1.10.287.160">
    <property type="entry name" value="HR1 repeat"/>
    <property type="match status" value="3"/>
</dbReference>
<evidence type="ECO:0000256" key="3">
    <source>
        <dbReference type="ARBA" id="ARBA00005490"/>
    </source>
</evidence>
<evidence type="ECO:0000313" key="18">
    <source>
        <dbReference type="EMBL" id="ETE74042.1"/>
    </source>
</evidence>
<dbReference type="InterPro" id="IPR017441">
    <property type="entry name" value="Protein_kinase_ATP_BS"/>
</dbReference>
<dbReference type="InterPro" id="IPR050236">
    <property type="entry name" value="Ser_Thr_kinase_AGC"/>
</dbReference>
<feature type="domain" description="REM-1" evidence="17">
    <location>
        <begin position="37"/>
        <end position="113"/>
    </location>
</feature>
<evidence type="ECO:0000256" key="8">
    <source>
        <dbReference type="ARBA" id="ARBA00022777"/>
    </source>
</evidence>
<dbReference type="FunFam" id="1.10.287.160:FF:000001">
    <property type="entry name" value="Putative serine/threonine-protein kinase N2"/>
    <property type="match status" value="1"/>
</dbReference>
<dbReference type="InterPro" id="IPR011009">
    <property type="entry name" value="Kinase-like_dom_sf"/>
</dbReference>
<dbReference type="GO" id="GO:0032154">
    <property type="term" value="C:cleavage furrow"/>
    <property type="evidence" value="ECO:0007669"/>
    <property type="project" value="UniProtKB-SubCell"/>
</dbReference>
<dbReference type="AlphaFoldDB" id="V8PJL3"/>
<keyword evidence="4" id="KW-0723">Serine/threonine-protein kinase</keyword>
<evidence type="ECO:0000259" key="17">
    <source>
        <dbReference type="PROSITE" id="PS51860"/>
    </source>
</evidence>
<feature type="domain" description="C2" evidence="15">
    <location>
        <begin position="314"/>
        <end position="457"/>
    </location>
</feature>
<keyword evidence="9 13" id="KW-0067">ATP-binding</keyword>
<comment type="subcellular location">
    <subcellularLocation>
        <location evidence="2">Cleavage furrow</location>
    </subcellularLocation>
    <subcellularLocation>
        <location evidence="1">Midbody</location>
    </subcellularLocation>
</comment>
<dbReference type="FunFam" id="1.10.287.160:FF:000002">
    <property type="entry name" value="Putative serine/threonine-protein kinase N2"/>
    <property type="match status" value="1"/>
</dbReference>
<dbReference type="OrthoDB" id="63267at2759"/>